<evidence type="ECO:0000313" key="3">
    <source>
        <dbReference type="Proteomes" id="UP001501442"/>
    </source>
</evidence>
<evidence type="ECO:0000313" key="2">
    <source>
        <dbReference type="EMBL" id="GAA4632989.1"/>
    </source>
</evidence>
<evidence type="ECO:0000259" key="1">
    <source>
        <dbReference type="SMART" id="SM00382"/>
    </source>
</evidence>
<dbReference type="Pfam" id="PF13401">
    <property type="entry name" value="AAA_22"/>
    <property type="match status" value="1"/>
</dbReference>
<dbReference type="Gene3D" id="3.40.50.300">
    <property type="entry name" value="P-loop containing nucleotide triphosphate hydrolases"/>
    <property type="match status" value="1"/>
</dbReference>
<comment type="caution">
    <text evidence="2">The sequence shown here is derived from an EMBL/GenBank/DDBJ whole genome shotgun (WGS) entry which is preliminary data.</text>
</comment>
<sequence length="527" mass="58260">MKYFNTTGPCLADRHYLLPPQPRLPQARALIDEGRFFVVHAPRQTGKTTTLAALAGQLTREGRHLAVRFSCERARAAGDDYAAAERMVLQAIREEVIAGSVPADQMPPDPWPETSPGSMLRRGLTAWASRCPLPLVLFFDEIDALRGDSLISVLSQLRDGYTARPAPFPHSVVLCGLRDVRDYKAASGGDPNRLGTSSPFNIKAASLRLDDFTADEVAELYEQHTSATGQKFTPTAVQRAFEASQGQPWLVNALADETTRAMGIAPPEPITDAHMDQAVERLIITRATHLDSLVARLHEPRIQRIIEPLIAGELPDLEATYDEDLSYARDLGLISRAQPVQVANPIYQEVILRVLAGSTESVVTAEPRSFVTREGRLDFHRLLEEFVVFWKLHGEILSNRETYHEAACQLVFLGFLHRVVNGGGCIDREYGVGRGRIDVVVRWPCIEANGEPTSQWEAVELKVHHPGRPDPLPVGLTQLDGYLNRLGLDTGTLVIFDRRPNASPLPDRTALSTARTPTGRHITLLRA</sequence>
<organism evidence="2 3">
    <name type="scientific">Actinoallomurus vinaceus</name>
    <dbReference type="NCBI Taxonomy" id="1080074"/>
    <lineage>
        <taxon>Bacteria</taxon>
        <taxon>Bacillati</taxon>
        <taxon>Actinomycetota</taxon>
        <taxon>Actinomycetes</taxon>
        <taxon>Streptosporangiales</taxon>
        <taxon>Thermomonosporaceae</taxon>
        <taxon>Actinoallomurus</taxon>
    </lineage>
</organism>
<accession>A0ABP8UKR4</accession>
<protein>
    <recommendedName>
        <fullName evidence="1">AAA+ ATPase domain-containing protein</fullName>
    </recommendedName>
</protein>
<dbReference type="Proteomes" id="UP001501442">
    <property type="component" value="Unassembled WGS sequence"/>
</dbReference>
<keyword evidence="3" id="KW-1185">Reference proteome</keyword>
<feature type="domain" description="AAA+ ATPase" evidence="1">
    <location>
        <begin position="33"/>
        <end position="312"/>
    </location>
</feature>
<dbReference type="SUPFAM" id="SSF52540">
    <property type="entry name" value="P-loop containing nucleoside triphosphate hydrolases"/>
    <property type="match status" value="1"/>
</dbReference>
<dbReference type="InterPro" id="IPR027417">
    <property type="entry name" value="P-loop_NTPase"/>
</dbReference>
<dbReference type="InterPro" id="IPR003593">
    <property type="entry name" value="AAA+_ATPase"/>
</dbReference>
<dbReference type="InterPro" id="IPR049945">
    <property type="entry name" value="AAA_22"/>
</dbReference>
<dbReference type="SMART" id="SM00382">
    <property type="entry name" value="AAA"/>
    <property type="match status" value="1"/>
</dbReference>
<name>A0ABP8UKR4_9ACTN</name>
<gene>
    <name evidence="2" type="ORF">GCM10023196_068750</name>
</gene>
<dbReference type="EMBL" id="BAABHK010000011">
    <property type="protein sequence ID" value="GAA4632989.1"/>
    <property type="molecule type" value="Genomic_DNA"/>
</dbReference>
<reference evidence="3" key="1">
    <citation type="journal article" date="2019" name="Int. J. Syst. Evol. Microbiol.">
        <title>The Global Catalogue of Microorganisms (GCM) 10K type strain sequencing project: providing services to taxonomists for standard genome sequencing and annotation.</title>
        <authorList>
            <consortium name="The Broad Institute Genomics Platform"/>
            <consortium name="The Broad Institute Genome Sequencing Center for Infectious Disease"/>
            <person name="Wu L."/>
            <person name="Ma J."/>
        </authorList>
    </citation>
    <scope>NUCLEOTIDE SEQUENCE [LARGE SCALE GENOMIC DNA]</scope>
    <source>
        <strain evidence="3">JCM 17939</strain>
    </source>
</reference>
<proteinExistence type="predicted"/>
<dbReference type="RefSeq" id="WP_345435979.1">
    <property type="nucleotide sequence ID" value="NZ_BAABHK010000011.1"/>
</dbReference>